<gene>
    <name evidence="4" type="ORF">AB5I84_08160</name>
</gene>
<dbReference type="PRINTS" id="PR01805">
    <property type="entry name" value="VACJLIPOPROT"/>
</dbReference>
<organism evidence="4 5">
    <name type="scientific">Isoalcanivorax beigongshangi</name>
    <dbReference type="NCBI Taxonomy" id="3238810"/>
    <lineage>
        <taxon>Bacteria</taxon>
        <taxon>Pseudomonadati</taxon>
        <taxon>Pseudomonadota</taxon>
        <taxon>Gammaproteobacteria</taxon>
        <taxon>Oceanospirillales</taxon>
        <taxon>Alcanivoracaceae</taxon>
        <taxon>Isoalcanivorax</taxon>
    </lineage>
</organism>
<protein>
    <submittedName>
        <fullName evidence="4">VacJ family lipoprotein</fullName>
    </submittedName>
</protein>
<keyword evidence="5" id="KW-1185">Reference proteome</keyword>
<accession>A0ABV4AH25</accession>
<evidence type="ECO:0000313" key="4">
    <source>
        <dbReference type="EMBL" id="MEY1662117.1"/>
    </source>
</evidence>
<dbReference type="Pfam" id="PF04333">
    <property type="entry name" value="MlaA"/>
    <property type="match status" value="1"/>
</dbReference>
<sequence length="255" mass="28559">MNGGVWHRWAALGLLLVSSAAWSAATPAEPALLPVPPAHPQDPWEHFNRRIFGFNDVVDRYAARPVAVTYQKVTPGFIRRSISRFYDNFKDLRSGVNDLLQGELGDAGKNFSRFGLNTTLGVGGLFDVATSAGVEKRPTDFGTTLAHWGVPQGPYIMLPLLGPSTPRDAAAIVPDGYFAFNSQVRHRRTYWSLWGVYMLNYRAELLDYEGVITGDRYAFIRDYYLRNRALMAGEHNVDDDFDFSSGVDSDDDDDW</sequence>
<dbReference type="InterPro" id="IPR007428">
    <property type="entry name" value="MlaA"/>
</dbReference>
<keyword evidence="4" id="KW-0449">Lipoprotein</keyword>
<dbReference type="EMBL" id="JBGCUO010000001">
    <property type="protein sequence ID" value="MEY1662117.1"/>
    <property type="molecule type" value="Genomic_DNA"/>
</dbReference>
<feature type="signal peptide" evidence="3">
    <location>
        <begin position="1"/>
        <end position="23"/>
    </location>
</feature>
<proteinExistence type="inferred from homology"/>
<dbReference type="RefSeq" id="WP_369455358.1">
    <property type="nucleotide sequence ID" value="NZ_JBGCUO010000001.1"/>
</dbReference>
<evidence type="ECO:0000313" key="5">
    <source>
        <dbReference type="Proteomes" id="UP001562065"/>
    </source>
</evidence>
<name>A0ABV4AH25_9GAMM</name>
<dbReference type="PANTHER" id="PTHR30035:SF3">
    <property type="entry name" value="INTERMEMBRANE PHOSPHOLIPID TRANSPORT SYSTEM LIPOPROTEIN MLAA"/>
    <property type="match status" value="1"/>
</dbReference>
<comment type="caution">
    <text evidence="4">The sequence shown here is derived from an EMBL/GenBank/DDBJ whole genome shotgun (WGS) entry which is preliminary data.</text>
</comment>
<dbReference type="PANTHER" id="PTHR30035">
    <property type="entry name" value="LIPOPROTEIN VACJ-RELATED"/>
    <property type="match status" value="1"/>
</dbReference>
<reference evidence="4 5" key="1">
    <citation type="submission" date="2024-07" db="EMBL/GenBank/DDBJ databases">
        <authorList>
            <person name="Ren Q."/>
        </authorList>
    </citation>
    <scope>NUCLEOTIDE SEQUENCE [LARGE SCALE GENOMIC DNA]</scope>
    <source>
        <strain evidence="4 5">REN37</strain>
    </source>
</reference>
<feature type="chain" id="PRO_5045060620" evidence="3">
    <location>
        <begin position="24"/>
        <end position="255"/>
    </location>
</feature>
<evidence type="ECO:0000256" key="3">
    <source>
        <dbReference type="SAM" id="SignalP"/>
    </source>
</evidence>
<evidence type="ECO:0000256" key="2">
    <source>
        <dbReference type="ARBA" id="ARBA00022729"/>
    </source>
</evidence>
<dbReference type="Proteomes" id="UP001562065">
    <property type="component" value="Unassembled WGS sequence"/>
</dbReference>
<comment type="similarity">
    <text evidence="1">Belongs to the MlaA family.</text>
</comment>
<keyword evidence="2 3" id="KW-0732">Signal</keyword>
<evidence type="ECO:0000256" key="1">
    <source>
        <dbReference type="ARBA" id="ARBA00010634"/>
    </source>
</evidence>